<accession>A0A9D2NEA5</accession>
<gene>
    <name evidence="2" type="ORF">H9761_04020</name>
</gene>
<dbReference type="EMBL" id="DWWS01000018">
    <property type="protein sequence ID" value="HJC22854.1"/>
    <property type="molecule type" value="Genomic_DNA"/>
</dbReference>
<sequence>MCKPDISTHTIGTLCEILDCRVGDMIVYINSKCRLNFKV</sequence>
<evidence type="ECO:0000313" key="2">
    <source>
        <dbReference type="EMBL" id="HJC22854.1"/>
    </source>
</evidence>
<dbReference type="Pfam" id="PF13443">
    <property type="entry name" value="HTH_26"/>
    <property type="match status" value="1"/>
</dbReference>
<organism evidence="2 3">
    <name type="scientific">Candidatus Eisenbergiella merdavium</name>
    <dbReference type="NCBI Taxonomy" id="2838551"/>
    <lineage>
        <taxon>Bacteria</taxon>
        <taxon>Bacillati</taxon>
        <taxon>Bacillota</taxon>
        <taxon>Clostridia</taxon>
        <taxon>Lachnospirales</taxon>
        <taxon>Lachnospiraceae</taxon>
        <taxon>Eisenbergiella</taxon>
    </lineage>
</organism>
<protein>
    <submittedName>
        <fullName evidence="2">Helix-turn-helix domain-containing protein</fullName>
    </submittedName>
</protein>
<feature type="domain" description="HTH cro/C1-type" evidence="1">
    <location>
        <begin position="5"/>
        <end position="29"/>
    </location>
</feature>
<dbReference type="InterPro" id="IPR001387">
    <property type="entry name" value="Cro/C1-type_HTH"/>
</dbReference>
<evidence type="ECO:0000313" key="3">
    <source>
        <dbReference type="Proteomes" id="UP000823891"/>
    </source>
</evidence>
<evidence type="ECO:0000259" key="1">
    <source>
        <dbReference type="Pfam" id="PF13443"/>
    </source>
</evidence>
<dbReference type="Proteomes" id="UP000823891">
    <property type="component" value="Unassembled WGS sequence"/>
</dbReference>
<name>A0A9D2NEA5_9FIRM</name>
<comment type="caution">
    <text evidence="2">The sequence shown here is derived from an EMBL/GenBank/DDBJ whole genome shotgun (WGS) entry which is preliminary data.</text>
</comment>
<dbReference type="AlphaFoldDB" id="A0A9D2NEA5"/>
<proteinExistence type="predicted"/>
<reference evidence="2" key="1">
    <citation type="journal article" date="2021" name="PeerJ">
        <title>Extensive microbial diversity within the chicken gut microbiome revealed by metagenomics and culture.</title>
        <authorList>
            <person name="Gilroy R."/>
            <person name="Ravi A."/>
            <person name="Getino M."/>
            <person name="Pursley I."/>
            <person name="Horton D.L."/>
            <person name="Alikhan N.F."/>
            <person name="Baker D."/>
            <person name="Gharbi K."/>
            <person name="Hall N."/>
            <person name="Watson M."/>
            <person name="Adriaenssens E.M."/>
            <person name="Foster-Nyarko E."/>
            <person name="Jarju S."/>
            <person name="Secka A."/>
            <person name="Antonio M."/>
            <person name="Oren A."/>
            <person name="Chaudhuri R.R."/>
            <person name="La Ragione R."/>
            <person name="Hildebrand F."/>
            <person name="Pallen M.J."/>
        </authorList>
    </citation>
    <scope>NUCLEOTIDE SEQUENCE</scope>
    <source>
        <strain evidence="2">USAMLcec2-132</strain>
    </source>
</reference>
<reference evidence="2" key="2">
    <citation type="submission" date="2021-04" db="EMBL/GenBank/DDBJ databases">
        <authorList>
            <person name="Gilroy R."/>
        </authorList>
    </citation>
    <scope>NUCLEOTIDE SEQUENCE</scope>
    <source>
        <strain evidence="2">USAMLcec2-132</strain>
    </source>
</reference>